<proteinExistence type="predicted"/>
<dbReference type="EMBL" id="JYDO01000065">
    <property type="protein sequence ID" value="KRZ73297.1"/>
    <property type="molecule type" value="Genomic_DNA"/>
</dbReference>
<evidence type="ECO:0000313" key="2">
    <source>
        <dbReference type="Proteomes" id="UP000054843"/>
    </source>
</evidence>
<name>A0A0V1MN93_9BILA</name>
<dbReference type="Proteomes" id="UP000054843">
    <property type="component" value="Unassembled WGS sequence"/>
</dbReference>
<gene>
    <name evidence="1" type="ORF">T10_613</name>
</gene>
<comment type="caution">
    <text evidence="1">The sequence shown here is derived from an EMBL/GenBank/DDBJ whole genome shotgun (WGS) entry which is preliminary data.</text>
</comment>
<sequence>MKNIFALYLKIYNTDKESRNHDVQFHFSTRKKLSEEEGDAANGRLVYGSTGSAIPDACSRLVNWSGHVWKCRISAFMLAQSKTA</sequence>
<evidence type="ECO:0000313" key="1">
    <source>
        <dbReference type="EMBL" id="KRZ73297.1"/>
    </source>
</evidence>
<organism evidence="1 2">
    <name type="scientific">Trichinella papuae</name>
    <dbReference type="NCBI Taxonomy" id="268474"/>
    <lineage>
        <taxon>Eukaryota</taxon>
        <taxon>Metazoa</taxon>
        <taxon>Ecdysozoa</taxon>
        <taxon>Nematoda</taxon>
        <taxon>Enoplea</taxon>
        <taxon>Dorylaimia</taxon>
        <taxon>Trichinellida</taxon>
        <taxon>Trichinellidae</taxon>
        <taxon>Trichinella</taxon>
    </lineage>
</organism>
<dbReference type="OrthoDB" id="10274350at2759"/>
<dbReference type="AlphaFoldDB" id="A0A0V1MN93"/>
<keyword evidence="2" id="KW-1185">Reference proteome</keyword>
<protein>
    <submittedName>
        <fullName evidence="1">Uncharacterized protein</fullName>
    </submittedName>
</protein>
<accession>A0A0V1MN93</accession>
<reference evidence="1 2" key="1">
    <citation type="submission" date="2015-01" db="EMBL/GenBank/DDBJ databases">
        <title>Evolution of Trichinella species and genotypes.</title>
        <authorList>
            <person name="Korhonen P.K."/>
            <person name="Edoardo P."/>
            <person name="Giuseppe L.R."/>
            <person name="Gasser R.B."/>
        </authorList>
    </citation>
    <scope>NUCLEOTIDE SEQUENCE [LARGE SCALE GENOMIC DNA]</scope>
    <source>
        <strain evidence="1">ISS1980</strain>
    </source>
</reference>